<gene>
    <name evidence="1" type="ORF">PR048_020183</name>
</gene>
<name>A0ABQ9H5L0_9NEOP</name>
<keyword evidence="2" id="KW-1185">Reference proteome</keyword>
<evidence type="ECO:0000313" key="2">
    <source>
        <dbReference type="Proteomes" id="UP001159363"/>
    </source>
</evidence>
<sequence>MLTCNIIQGIGAHLETLPQGPMGAEMLAEHTRYFNKHAPVHANTPITTHGKHPVLKFRIYQYIYKMHFVLYTKFEVMLHPVHTYQPNHAEFFTYCYAYYVKVDNDTILASKTISLPKPICTLTTGEWADYTLATTVWVPSPITTGRCMITTTSPVKISWQPAKIATSSITALRDSQSYSFN</sequence>
<comment type="caution">
    <text evidence="1">The sequence shown here is derived from an EMBL/GenBank/DDBJ whole genome shotgun (WGS) entry which is preliminary data.</text>
</comment>
<accession>A0ABQ9H5L0</accession>
<dbReference type="EMBL" id="JARBHB010000007">
    <property type="protein sequence ID" value="KAJ8879575.1"/>
    <property type="molecule type" value="Genomic_DNA"/>
</dbReference>
<dbReference type="Proteomes" id="UP001159363">
    <property type="component" value="Chromosome 6"/>
</dbReference>
<proteinExistence type="predicted"/>
<reference evidence="1 2" key="1">
    <citation type="submission" date="2023-02" db="EMBL/GenBank/DDBJ databases">
        <title>LHISI_Scaffold_Assembly.</title>
        <authorList>
            <person name="Stuart O.P."/>
            <person name="Cleave R."/>
            <person name="Magrath M.J.L."/>
            <person name="Mikheyev A.S."/>
        </authorList>
    </citation>
    <scope>NUCLEOTIDE SEQUENCE [LARGE SCALE GENOMIC DNA]</scope>
    <source>
        <strain evidence="1">Daus_M_001</strain>
        <tissue evidence="1">Leg muscle</tissue>
    </source>
</reference>
<organism evidence="1 2">
    <name type="scientific">Dryococelus australis</name>
    <dbReference type="NCBI Taxonomy" id="614101"/>
    <lineage>
        <taxon>Eukaryota</taxon>
        <taxon>Metazoa</taxon>
        <taxon>Ecdysozoa</taxon>
        <taxon>Arthropoda</taxon>
        <taxon>Hexapoda</taxon>
        <taxon>Insecta</taxon>
        <taxon>Pterygota</taxon>
        <taxon>Neoptera</taxon>
        <taxon>Polyneoptera</taxon>
        <taxon>Phasmatodea</taxon>
        <taxon>Verophasmatodea</taxon>
        <taxon>Anareolatae</taxon>
        <taxon>Phasmatidae</taxon>
        <taxon>Eurycanthinae</taxon>
        <taxon>Dryococelus</taxon>
    </lineage>
</organism>
<evidence type="ECO:0000313" key="1">
    <source>
        <dbReference type="EMBL" id="KAJ8879575.1"/>
    </source>
</evidence>
<protein>
    <submittedName>
        <fullName evidence="1">Uncharacterized protein</fullName>
    </submittedName>
</protein>